<keyword evidence="3" id="KW-1185">Reference proteome</keyword>
<sequence length="244" mass="27840">MPRWDFSYVESIQARSGQKSRDSLEEEDFDDPGLGDPTQNSQSPLGDLLQSTLKTRERLQKVALTLTAGQTWYGFPVKDVDAHMADYMRCLLNGGLGWSLRKDAFVSEQPFEDKIQEFPSKEDRNVLKYLVQCWDLESRVKNGDGGRFLDAVATMCSRRKRFTTSHGMVGIGPETMEENDIVCILYGAEVPFIIRPRNEGPGYVLVGECYIQELMSEHGGNQVQREDQAWYKMTEAKEAWIELH</sequence>
<evidence type="ECO:0000313" key="2">
    <source>
        <dbReference type="EMBL" id="KAK4107269.1"/>
    </source>
</evidence>
<dbReference type="EMBL" id="MU853377">
    <property type="protein sequence ID" value="KAK4107269.1"/>
    <property type="molecule type" value="Genomic_DNA"/>
</dbReference>
<reference evidence="2" key="1">
    <citation type="journal article" date="2023" name="Mol. Phylogenet. Evol.">
        <title>Genome-scale phylogeny and comparative genomics of the fungal order Sordariales.</title>
        <authorList>
            <person name="Hensen N."/>
            <person name="Bonometti L."/>
            <person name="Westerberg I."/>
            <person name="Brannstrom I.O."/>
            <person name="Guillou S."/>
            <person name="Cros-Aarteil S."/>
            <person name="Calhoun S."/>
            <person name="Haridas S."/>
            <person name="Kuo A."/>
            <person name="Mondo S."/>
            <person name="Pangilinan J."/>
            <person name="Riley R."/>
            <person name="LaButti K."/>
            <person name="Andreopoulos B."/>
            <person name="Lipzen A."/>
            <person name="Chen C."/>
            <person name="Yan M."/>
            <person name="Daum C."/>
            <person name="Ng V."/>
            <person name="Clum A."/>
            <person name="Steindorff A."/>
            <person name="Ohm R.A."/>
            <person name="Martin F."/>
            <person name="Silar P."/>
            <person name="Natvig D.O."/>
            <person name="Lalanne C."/>
            <person name="Gautier V."/>
            <person name="Ament-Velasquez S.L."/>
            <person name="Kruys A."/>
            <person name="Hutchinson M.I."/>
            <person name="Powell A.J."/>
            <person name="Barry K."/>
            <person name="Miller A.N."/>
            <person name="Grigoriev I.V."/>
            <person name="Debuchy R."/>
            <person name="Gladieux P."/>
            <person name="Hiltunen Thoren M."/>
            <person name="Johannesson H."/>
        </authorList>
    </citation>
    <scope>NUCLEOTIDE SEQUENCE</scope>
    <source>
        <strain evidence="2">CBS 508.74</strain>
    </source>
</reference>
<reference evidence="2" key="2">
    <citation type="submission" date="2023-05" db="EMBL/GenBank/DDBJ databases">
        <authorList>
            <consortium name="Lawrence Berkeley National Laboratory"/>
            <person name="Steindorff A."/>
            <person name="Hensen N."/>
            <person name="Bonometti L."/>
            <person name="Westerberg I."/>
            <person name="Brannstrom I.O."/>
            <person name="Guillou S."/>
            <person name="Cros-Aarteil S."/>
            <person name="Calhoun S."/>
            <person name="Haridas S."/>
            <person name="Kuo A."/>
            <person name="Mondo S."/>
            <person name="Pangilinan J."/>
            <person name="Riley R."/>
            <person name="Labutti K."/>
            <person name="Andreopoulos B."/>
            <person name="Lipzen A."/>
            <person name="Chen C."/>
            <person name="Yanf M."/>
            <person name="Daum C."/>
            <person name="Ng V."/>
            <person name="Clum A."/>
            <person name="Ohm R."/>
            <person name="Martin F."/>
            <person name="Silar P."/>
            <person name="Natvig D."/>
            <person name="Lalanne C."/>
            <person name="Gautier V."/>
            <person name="Ament-Velasquez S.L."/>
            <person name="Kruys A."/>
            <person name="Hutchinson M.I."/>
            <person name="Powell A.J."/>
            <person name="Barry K."/>
            <person name="Miller A.N."/>
            <person name="Grigoriev I.V."/>
            <person name="Debuchy R."/>
            <person name="Gladieux P."/>
            <person name="Thoren M.H."/>
            <person name="Johannesson H."/>
        </authorList>
    </citation>
    <scope>NUCLEOTIDE SEQUENCE</scope>
    <source>
        <strain evidence="2">CBS 508.74</strain>
    </source>
</reference>
<feature type="compositionally biased region" description="Polar residues" evidence="1">
    <location>
        <begin position="37"/>
        <end position="46"/>
    </location>
</feature>
<evidence type="ECO:0000313" key="3">
    <source>
        <dbReference type="Proteomes" id="UP001302812"/>
    </source>
</evidence>
<name>A0AAN6QEF3_9PEZI</name>
<organism evidence="2 3">
    <name type="scientific">Canariomyces notabilis</name>
    <dbReference type="NCBI Taxonomy" id="2074819"/>
    <lineage>
        <taxon>Eukaryota</taxon>
        <taxon>Fungi</taxon>
        <taxon>Dikarya</taxon>
        <taxon>Ascomycota</taxon>
        <taxon>Pezizomycotina</taxon>
        <taxon>Sordariomycetes</taxon>
        <taxon>Sordariomycetidae</taxon>
        <taxon>Sordariales</taxon>
        <taxon>Chaetomiaceae</taxon>
        <taxon>Canariomyces</taxon>
    </lineage>
</organism>
<evidence type="ECO:0000256" key="1">
    <source>
        <dbReference type="SAM" id="MobiDB-lite"/>
    </source>
</evidence>
<feature type="region of interest" description="Disordered" evidence="1">
    <location>
        <begin position="1"/>
        <end position="46"/>
    </location>
</feature>
<dbReference type="Proteomes" id="UP001302812">
    <property type="component" value="Unassembled WGS sequence"/>
</dbReference>
<protein>
    <submittedName>
        <fullName evidence="2">Uncharacterized protein</fullName>
    </submittedName>
</protein>
<dbReference type="RefSeq" id="XP_064664839.1">
    <property type="nucleotide sequence ID" value="XM_064809935.1"/>
</dbReference>
<comment type="caution">
    <text evidence="2">The sequence shown here is derived from an EMBL/GenBank/DDBJ whole genome shotgun (WGS) entry which is preliminary data.</text>
</comment>
<accession>A0AAN6QEF3</accession>
<feature type="compositionally biased region" description="Acidic residues" evidence="1">
    <location>
        <begin position="24"/>
        <end position="33"/>
    </location>
</feature>
<gene>
    <name evidence="2" type="ORF">N656DRAFT_518294</name>
</gene>
<dbReference type="GeneID" id="89934059"/>
<dbReference type="AlphaFoldDB" id="A0AAN6QEF3"/>
<proteinExistence type="predicted"/>
<dbReference type="Pfam" id="PF26639">
    <property type="entry name" value="Het-6_barrel"/>
    <property type="match status" value="1"/>
</dbReference>